<dbReference type="GO" id="GO:0003824">
    <property type="term" value="F:catalytic activity"/>
    <property type="evidence" value="ECO:0007669"/>
    <property type="project" value="UniProtKB-ARBA"/>
</dbReference>
<organism evidence="2 3">
    <name type="scientific">Actinorhabdospora filicis</name>
    <dbReference type="NCBI Taxonomy" id="1785913"/>
    <lineage>
        <taxon>Bacteria</taxon>
        <taxon>Bacillati</taxon>
        <taxon>Actinomycetota</taxon>
        <taxon>Actinomycetes</taxon>
        <taxon>Micromonosporales</taxon>
        <taxon>Micromonosporaceae</taxon>
        <taxon>Actinorhabdospora</taxon>
    </lineage>
</organism>
<proteinExistence type="predicted"/>
<name>A0A9W6SR27_9ACTN</name>
<accession>A0A9W6SR27</accession>
<feature type="domain" description="Aerobactin siderophore biosynthesis IucA/IucC-like C-terminal" evidence="1">
    <location>
        <begin position="83"/>
        <end position="196"/>
    </location>
</feature>
<dbReference type="EMBL" id="BSTX01000005">
    <property type="protein sequence ID" value="GLZ81374.1"/>
    <property type="molecule type" value="Genomic_DNA"/>
</dbReference>
<dbReference type="Pfam" id="PF06276">
    <property type="entry name" value="FhuF"/>
    <property type="match status" value="1"/>
</dbReference>
<comment type="caution">
    <text evidence="2">The sequence shown here is derived from an EMBL/GenBank/DDBJ whole genome shotgun (WGS) entry which is preliminary data.</text>
</comment>
<sequence length="267" mass="28711">MTTILPPAYVAPAPLAPITRAMDAIRRSRGDERVAGVAEGLVLESLDGYIPASCLTDGSAIGRLLDAPRERWGAAPHAAAALAWKGYAFWLALPAVVGWTTCRRVPLLHASNVHVRIDDERPYYHFGMRRAMVAVLRNDPAAGMPGVRVVDDEAALLDVLRATLVDQHLTPLLTQIRGQVRVGRRILWGSLASGVAHAVEYAADIAPLSIVESVQTLVDALRVPGLVEVSCDAEGAMDLRRRTCCLAFTVDGLSTCRSCCVSGLTLW</sequence>
<evidence type="ECO:0000313" key="3">
    <source>
        <dbReference type="Proteomes" id="UP001165079"/>
    </source>
</evidence>
<reference evidence="2" key="1">
    <citation type="submission" date="2023-03" db="EMBL/GenBank/DDBJ databases">
        <title>Actinorhabdospora filicis NBRC 111898.</title>
        <authorList>
            <person name="Ichikawa N."/>
            <person name="Sato H."/>
            <person name="Tonouchi N."/>
        </authorList>
    </citation>
    <scope>NUCLEOTIDE SEQUENCE</scope>
    <source>
        <strain evidence="2">NBRC 111898</strain>
    </source>
</reference>
<gene>
    <name evidence="2" type="ORF">Afil01_61810</name>
</gene>
<dbReference type="InterPro" id="IPR022770">
    <property type="entry name" value="IucA/IucC-like_C"/>
</dbReference>
<evidence type="ECO:0000313" key="2">
    <source>
        <dbReference type="EMBL" id="GLZ81374.1"/>
    </source>
</evidence>
<evidence type="ECO:0000259" key="1">
    <source>
        <dbReference type="Pfam" id="PF06276"/>
    </source>
</evidence>
<dbReference type="Proteomes" id="UP001165079">
    <property type="component" value="Unassembled WGS sequence"/>
</dbReference>
<protein>
    <recommendedName>
        <fullName evidence="1">Aerobactin siderophore biosynthesis IucA/IucC-like C-terminal domain-containing protein</fullName>
    </recommendedName>
</protein>
<keyword evidence="3" id="KW-1185">Reference proteome</keyword>
<dbReference type="AlphaFoldDB" id="A0A9W6SR27"/>
<dbReference type="RefSeq" id="WP_285666826.1">
    <property type="nucleotide sequence ID" value="NZ_BSTX01000005.1"/>
</dbReference>